<evidence type="ECO:0000313" key="8">
    <source>
        <dbReference type="Proteomes" id="UP000719412"/>
    </source>
</evidence>
<feature type="compositionally biased region" description="Low complexity" evidence="4">
    <location>
        <begin position="666"/>
        <end position="681"/>
    </location>
</feature>
<dbReference type="InterPro" id="IPR000651">
    <property type="entry name" value="Ras-like_Gua-exchang_fac_N"/>
</dbReference>
<feature type="compositionally biased region" description="Polar residues" evidence="4">
    <location>
        <begin position="653"/>
        <end position="665"/>
    </location>
</feature>
<dbReference type="PANTHER" id="PTHR23113:SF224">
    <property type="entry name" value="RAP GUANINE NUCLEOTIDE EXCHANGE FACTOR 1"/>
    <property type="match status" value="1"/>
</dbReference>
<protein>
    <recommendedName>
        <fullName evidence="2">CRK SH3-binding GNRP</fullName>
    </recommendedName>
</protein>
<sequence>MGLRIGYSESPIASPLAGSGPGGHKPSFKSTKLARRARSFKDDFLGKISQMRSPTGPGLRSHSPKDRPSKAEMVDRSYPTTKGPMQELDHLWKQTQATLKHFRDVVAKHKLEMLPGNGTIVLDTVWQINLAVRSSVSSDSSSAIFSATNRMYQSVARLIKLCDDALIDDKSTELTKDNVNEIVAQVEIAVQDLIKLAQEKISQQHISYKTTPRSSYVNTSLEMPAQRNSLPDIPLTPRERQLLEQNSCSPPMVRSSHSSESILRDSSPPPKPPLPDGVLFNISQSEPNSCITPPPLPPKKKNYKSHRLMDECYSMDNSPIASSLERVSVRSKSPEDSISLLSASAGSLDSMLNHSRGEEDEEIKVIMDTTYDGDISGENHSSDVFGGNGSHSSWEESSLSSNISSAITDQHYDYNRLSNTDSGFMSVQSYTSYSKRSSQQSSVSSQWASHQQHMSKQSSTEATKTESVVHNVHKDNDAHLTIKNFNQKSSSSSSSSSLVSAIVSAGQHMSISEVDSVVDDSLPPAIPQKTRRKQERQPSPYDNVPDSNLGGEVLVTCQMHQSHQSLSSSTSMSSTIAQDSNKPPPLPPKKKHRQGKYTSGIKRACVDIKFGRFGIQIPGQTVVMAYMEMFGNCSHANEQEFMRHSVHMVQTHWGQPSTPGLPTTQSCSFSHSSHSSSRSSHTQIQILNVPPHSTMDQRLSSPMHSPNTIIMESNSTPPALPPKQRSRTSSVKPSPPPTPTVNEVKPQSPVKALPDLLEHTTNNVTKPDDDKSENEVGRCDIDLMEEPEVEQYLVMKKQEEEGPDIRGGPIDALIIQATKATKNGVFMYQEAFLTTYRTFITPFDLINKLVRRYEHFTFQPHKKLRSEAFALIVRVVNDLTVSDLDDQLQCKLMNFVQQLIASGEITLAKALRVKHLERYEAKQMSLKYTSVVTSLSLSARTWTLLDFKSEQIAEQMTLLDAELFMKIEIPEVLIWAQEQNEERSPNLTRFTEHFNKMSYWARTRILTAEKDIREKYFLKFIKIMKHLRKINNFNSYLALLSALDSAPIRRLEWQKHVQEGLKEYCALIDSSSSFRAYRQALAETQPPCIPYIGLVLQDLTFVHIGNSNLLNDGTINFSKRWQQFNIVENMKKFKKGTHTFKRHERIIQFFQNFDDFIGEDAMWQLSESIKPRGGKKATYTWETKKTQRRLSMEHKETLALDGITEMFARSEELVNRHHHQDKRLESQTEPSQAPFHQGDLLWNSQFQVPHLQLNNLIFLKDLRTHPGVRAENHTYTSLIRPIIEYRAPIYTILYLARHNQVCLCISERRIIHRIFRLPERFPTKKPILSQSILTVSTFSIAEKELEYEFERICIIITSKRASCVDNICKLEC</sequence>
<gene>
    <name evidence="7" type="ORF">GEV33_010004</name>
</gene>
<dbReference type="SUPFAM" id="SSF48366">
    <property type="entry name" value="Ras GEF"/>
    <property type="match status" value="1"/>
</dbReference>
<evidence type="ECO:0000256" key="3">
    <source>
        <dbReference type="PROSITE-ProRule" id="PRU00168"/>
    </source>
</evidence>
<dbReference type="InterPro" id="IPR001895">
    <property type="entry name" value="RASGEF_cat_dom"/>
</dbReference>
<dbReference type="InterPro" id="IPR023578">
    <property type="entry name" value="Ras_GEF_dom_sf"/>
</dbReference>
<dbReference type="Pfam" id="PF00617">
    <property type="entry name" value="RasGEF"/>
    <property type="match status" value="1"/>
</dbReference>
<reference evidence="7" key="1">
    <citation type="journal article" date="2020" name="J Insects Food Feed">
        <title>The yellow mealworm (Tenebrio molitor) genome: a resource for the emerging insects as food and feed industry.</title>
        <authorList>
            <person name="Eriksson T."/>
            <person name="Andere A."/>
            <person name="Kelstrup H."/>
            <person name="Emery V."/>
            <person name="Picard C."/>
        </authorList>
    </citation>
    <scope>NUCLEOTIDE SEQUENCE</scope>
    <source>
        <strain evidence="7">Stoneville</strain>
        <tissue evidence="7">Whole head</tissue>
    </source>
</reference>
<dbReference type="SMART" id="SM00147">
    <property type="entry name" value="RasGEF"/>
    <property type="match status" value="1"/>
</dbReference>
<dbReference type="Proteomes" id="UP000719412">
    <property type="component" value="Unassembled WGS sequence"/>
</dbReference>
<feature type="compositionally biased region" description="Polar residues" evidence="4">
    <location>
        <begin position="281"/>
        <end position="291"/>
    </location>
</feature>
<dbReference type="InterPro" id="IPR008937">
    <property type="entry name" value="Ras-like_GEF"/>
</dbReference>
<organism evidence="7 8">
    <name type="scientific">Tenebrio molitor</name>
    <name type="common">Yellow mealworm beetle</name>
    <dbReference type="NCBI Taxonomy" id="7067"/>
    <lineage>
        <taxon>Eukaryota</taxon>
        <taxon>Metazoa</taxon>
        <taxon>Ecdysozoa</taxon>
        <taxon>Arthropoda</taxon>
        <taxon>Hexapoda</taxon>
        <taxon>Insecta</taxon>
        <taxon>Pterygota</taxon>
        <taxon>Neoptera</taxon>
        <taxon>Endopterygota</taxon>
        <taxon>Coleoptera</taxon>
        <taxon>Polyphaga</taxon>
        <taxon>Cucujiformia</taxon>
        <taxon>Tenebrionidae</taxon>
        <taxon>Tenebrio</taxon>
    </lineage>
</organism>
<dbReference type="GO" id="GO:0005085">
    <property type="term" value="F:guanyl-nucleotide exchange factor activity"/>
    <property type="evidence" value="ECO:0007669"/>
    <property type="project" value="UniProtKB-KW"/>
</dbReference>
<comment type="caution">
    <text evidence="7">The sequence shown here is derived from an EMBL/GenBank/DDBJ whole genome shotgun (WGS) entry which is preliminary data.</text>
</comment>
<feature type="domain" description="Ras-GEF" evidence="5">
    <location>
        <begin position="948"/>
        <end position="1172"/>
    </location>
</feature>
<evidence type="ECO:0000256" key="4">
    <source>
        <dbReference type="SAM" id="MobiDB-lite"/>
    </source>
</evidence>
<dbReference type="PROSITE" id="PS00720">
    <property type="entry name" value="RASGEF"/>
    <property type="match status" value="1"/>
</dbReference>
<evidence type="ECO:0000256" key="1">
    <source>
        <dbReference type="ARBA" id="ARBA00022658"/>
    </source>
</evidence>
<feature type="compositionally biased region" description="Polar residues" evidence="4">
    <location>
        <begin position="243"/>
        <end position="261"/>
    </location>
</feature>
<keyword evidence="1 3" id="KW-0344">Guanine-nucleotide releasing factor</keyword>
<feature type="compositionally biased region" description="Polar residues" evidence="4">
    <location>
        <begin position="454"/>
        <end position="467"/>
    </location>
</feature>
<evidence type="ECO:0000259" key="6">
    <source>
        <dbReference type="PROSITE" id="PS50212"/>
    </source>
</evidence>
<feature type="region of interest" description="Disordered" evidence="4">
    <location>
        <begin position="374"/>
        <end position="396"/>
    </location>
</feature>
<feature type="compositionally biased region" description="Low complexity" evidence="4">
    <location>
        <begin position="441"/>
        <end position="452"/>
    </location>
</feature>
<dbReference type="InterPro" id="IPR036964">
    <property type="entry name" value="RASGEF_cat_dom_sf"/>
</dbReference>
<keyword evidence="8" id="KW-1185">Reference proteome</keyword>
<dbReference type="Gene3D" id="1.20.870.10">
    <property type="entry name" value="Son of sevenless (SoS) protein Chain: S domain 1"/>
    <property type="match status" value="1"/>
</dbReference>
<feature type="region of interest" description="Disordered" evidence="4">
    <location>
        <begin position="514"/>
        <end position="598"/>
    </location>
</feature>
<feature type="compositionally biased region" description="Low complexity" evidence="4">
    <location>
        <begin position="559"/>
        <end position="575"/>
    </location>
</feature>
<dbReference type="PANTHER" id="PTHR23113">
    <property type="entry name" value="GUANINE NUCLEOTIDE EXCHANGE FACTOR"/>
    <property type="match status" value="1"/>
</dbReference>
<feature type="compositionally biased region" description="Polar residues" evidence="4">
    <location>
        <begin position="694"/>
        <end position="717"/>
    </location>
</feature>
<dbReference type="Gene3D" id="1.10.840.10">
    <property type="entry name" value="Ras guanine-nucleotide exchange factors catalytic domain"/>
    <property type="match status" value="1"/>
</dbReference>
<dbReference type="SMART" id="SM00229">
    <property type="entry name" value="RasGEFN"/>
    <property type="match status" value="1"/>
</dbReference>
<dbReference type="PROSITE" id="PS50009">
    <property type="entry name" value="RASGEF_CAT"/>
    <property type="match status" value="1"/>
</dbReference>
<evidence type="ECO:0000256" key="2">
    <source>
        <dbReference type="ARBA" id="ARBA00083313"/>
    </source>
</evidence>
<reference evidence="7" key="2">
    <citation type="submission" date="2021-08" db="EMBL/GenBank/DDBJ databases">
        <authorList>
            <person name="Eriksson T."/>
        </authorList>
    </citation>
    <scope>NUCLEOTIDE SEQUENCE</scope>
    <source>
        <strain evidence="7">Stoneville</strain>
        <tissue evidence="7">Whole head</tissue>
    </source>
</reference>
<feature type="compositionally biased region" description="Basic and acidic residues" evidence="4">
    <location>
        <begin position="63"/>
        <end position="75"/>
    </location>
</feature>
<evidence type="ECO:0000313" key="7">
    <source>
        <dbReference type="EMBL" id="KAH0812787.1"/>
    </source>
</evidence>
<dbReference type="PROSITE" id="PS50212">
    <property type="entry name" value="RASGEF_NTER"/>
    <property type="match status" value="1"/>
</dbReference>
<dbReference type="GO" id="GO:0007265">
    <property type="term" value="P:Ras protein signal transduction"/>
    <property type="evidence" value="ECO:0007669"/>
    <property type="project" value="TreeGrafter"/>
</dbReference>
<dbReference type="FunFam" id="1.10.840.10:FF:000009">
    <property type="entry name" value="rap guanine nucleotide exchange factor 1"/>
    <property type="match status" value="1"/>
</dbReference>
<feature type="region of interest" description="Disordered" evidence="4">
    <location>
        <begin position="441"/>
        <end position="467"/>
    </location>
</feature>
<dbReference type="Pfam" id="PF00618">
    <property type="entry name" value="RasGEF_N"/>
    <property type="match status" value="1"/>
</dbReference>
<feature type="region of interest" description="Disordered" evidence="4">
    <location>
        <begin position="653"/>
        <end position="775"/>
    </location>
</feature>
<dbReference type="InterPro" id="IPR019804">
    <property type="entry name" value="Ras_G-nucl-exch_fac_CS"/>
</dbReference>
<proteinExistence type="predicted"/>
<accession>A0A8J6HE92</accession>
<name>A0A8J6HE92_TENMO</name>
<dbReference type="GO" id="GO:0005886">
    <property type="term" value="C:plasma membrane"/>
    <property type="evidence" value="ECO:0007669"/>
    <property type="project" value="TreeGrafter"/>
</dbReference>
<feature type="region of interest" description="Disordered" evidence="4">
    <location>
        <begin position="1"/>
        <end position="84"/>
    </location>
</feature>
<feature type="domain" description="N-terminal Ras-GEF" evidence="6">
    <location>
        <begin position="801"/>
        <end position="924"/>
    </location>
</feature>
<feature type="compositionally biased region" description="Basic and acidic residues" evidence="4">
    <location>
        <begin position="766"/>
        <end position="775"/>
    </location>
</feature>
<dbReference type="EMBL" id="JABDTM020025798">
    <property type="protein sequence ID" value="KAH0812787.1"/>
    <property type="molecule type" value="Genomic_DNA"/>
</dbReference>
<dbReference type="CDD" id="cd00155">
    <property type="entry name" value="RasGEF"/>
    <property type="match status" value="1"/>
</dbReference>
<feature type="region of interest" description="Disordered" evidence="4">
    <location>
        <begin position="243"/>
        <end position="303"/>
    </location>
</feature>
<evidence type="ECO:0000259" key="5">
    <source>
        <dbReference type="PROSITE" id="PS50009"/>
    </source>
</evidence>